<proteinExistence type="predicted"/>
<accession>A0AAN6AFA4</accession>
<dbReference type="Proteomes" id="UP000464915">
    <property type="component" value="Chromosome"/>
</dbReference>
<protein>
    <submittedName>
        <fullName evidence="1">Uncharacterized protein</fullName>
    </submittedName>
</protein>
<dbReference type="EMBL" id="CP047142">
    <property type="protein sequence ID" value="QHQ67905.1"/>
    <property type="molecule type" value="Genomic_DNA"/>
</dbReference>
<evidence type="ECO:0000313" key="1">
    <source>
        <dbReference type="EMBL" id="QHQ67905.1"/>
    </source>
</evidence>
<dbReference type="RefSeq" id="WP_065990564.1">
    <property type="nucleotide sequence ID" value="NZ_CP047142.1"/>
</dbReference>
<organism evidence="1 2">
    <name type="scientific">Lactobacillus crispatus</name>
    <dbReference type="NCBI Taxonomy" id="47770"/>
    <lineage>
        <taxon>Bacteria</taxon>
        <taxon>Bacillati</taxon>
        <taxon>Bacillota</taxon>
        <taxon>Bacilli</taxon>
        <taxon>Lactobacillales</taxon>
        <taxon>Lactobacillaceae</taxon>
        <taxon>Lactobacillus</taxon>
    </lineage>
</organism>
<evidence type="ECO:0000313" key="2">
    <source>
        <dbReference type="Proteomes" id="UP000464915"/>
    </source>
</evidence>
<gene>
    <name evidence="1" type="ORF">GSR61_04670</name>
</gene>
<sequence length="111" mass="12952">MSAMNDLDLQLKEREEFYHRMAEEAVEGLKTIQTVRQQLFGSNNNQDVNEKPKHNPVQDKITIRQMLAKRCQEGYTDQVKELLHKFCADKLSDVNPKDYEDLYYSAEGIGQ</sequence>
<reference evidence="1 2" key="1">
    <citation type="submission" date="2019-12" db="EMBL/GenBank/DDBJ databases">
        <title>Complete Genome Sequences of Lactobacillus strains, C25 and P38, Isolated from Chicken Cecum.</title>
        <authorList>
            <person name="Hassan H.M."/>
            <person name="Mendoza M."/>
            <person name="Rezvani M."/>
            <person name="Koci M.D."/>
            <person name="Dickey A.N."/>
            <person name="Scholl E.H."/>
        </authorList>
    </citation>
    <scope>NUCLEOTIDE SEQUENCE [LARGE SCALE GENOMIC DNA]</scope>
    <source>
        <strain evidence="1 2">C25</strain>
    </source>
</reference>
<dbReference type="AlphaFoldDB" id="A0AAN6AFA4"/>
<name>A0AAN6AFA4_9LACO</name>